<dbReference type="EMBL" id="ACYG01000019">
    <property type="protein sequence ID" value="EEV18167.1"/>
    <property type="molecule type" value="Genomic_DNA"/>
</dbReference>
<dbReference type="AlphaFoldDB" id="C8PGC9"/>
<dbReference type="STRING" id="824.CGRAC_1140"/>
<proteinExistence type="predicted"/>
<dbReference type="Proteomes" id="UP000005709">
    <property type="component" value="Unassembled WGS sequence"/>
</dbReference>
<name>C8PGC9_9BACT</name>
<keyword evidence="2" id="KW-1185">Reference proteome</keyword>
<dbReference type="RefSeq" id="WP_005870497.1">
    <property type="nucleotide sequence ID" value="NZ_ACYG01000019.1"/>
</dbReference>
<accession>C8PGC9</accession>
<reference evidence="1 2" key="1">
    <citation type="submission" date="2009-07" db="EMBL/GenBank/DDBJ databases">
        <authorList>
            <person name="Madupu R."/>
            <person name="Sebastian Y."/>
            <person name="Durkin A.S."/>
            <person name="Torralba M."/>
            <person name="Methe B."/>
            <person name="Sutton G.G."/>
            <person name="Strausberg R.L."/>
            <person name="Nelson K.E."/>
        </authorList>
    </citation>
    <scope>NUCLEOTIDE SEQUENCE [LARGE SCALE GENOMIC DNA]</scope>
    <source>
        <strain evidence="1 2">RM3268</strain>
    </source>
</reference>
<evidence type="ECO:0000313" key="1">
    <source>
        <dbReference type="EMBL" id="EEV18167.1"/>
    </source>
</evidence>
<comment type="caution">
    <text evidence="1">The sequence shown here is derived from an EMBL/GenBank/DDBJ whole genome shotgun (WGS) entry which is preliminary data.</text>
</comment>
<protein>
    <submittedName>
        <fullName evidence="1">Uncharacterized protein</fullName>
    </submittedName>
</protein>
<gene>
    <name evidence="1" type="ORF">CAMGR0001_0922</name>
</gene>
<organism evidence="1 2">
    <name type="scientific">Campylobacter gracilis RM3268</name>
    <dbReference type="NCBI Taxonomy" id="553220"/>
    <lineage>
        <taxon>Bacteria</taxon>
        <taxon>Pseudomonadati</taxon>
        <taxon>Campylobacterota</taxon>
        <taxon>Epsilonproteobacteria</taxon>
        <taxon>Campylobacterales</taxon>
        <taxon>Campylobacteraceae</taxon>
        <taxon>Campylobacter</taxon>
    </lineage>
</organism>
<sequence length="401" mass="45581">MKNLFLLYACAEKFRAAKIGAINVSLSPKASMAEFHAAKIEDAMKFLEFFRKRVERGLEILKFLSARYFGSHKQAAGRRSEILKFAPGRVYYAHIAQNFSSQYGFKILKFIREPPRADEAEAGRAARLTSRYTYDAVEKRRAVKFNHAGGYLNSTWRRVVRLRSAATQHGYEVGRAEKLSKFDLTGALLNFTSRFTMQLCSAVTRRNYEAWRSEIYAVCLHKYSALIRAASGKISRYEVGRATNALLSQGVQRMKFYALNRHTMKFLKFLGARRLGLQAAVGRGFKILKFSAAERLKRRFEPQKQAAKPLNSSSLSPCRFKLALLKFTPAPSRNGFRNLKFTSVPRNRFEILKFTLAPHKFKPAPAVRLNFALNSIPPVSASKFENGIKFKGAAKFERGAR</sequence>
<evidence type="ECO:0000313" key="2">
    <source>
        <dbReference type="Proteomes" id="UP000005709"/>
    </source>
</evidence>